<name>W1Q507_ABIDE</name>
<keyword evidence="1" id="KW-0134">Cell wall</keyword>
<keyword evidence="3" id="KW-0732">Signal</keyword>
<keyword evidence="6" id="KW-1133">Transmembrane helix</keyword>
<feature type="compositionally biased region" description="Low complexity" evidence="5">
    <location>
        <begin position="200"/>
        <end position="211"/>
    </location>
</feature>
<protein>
    <submittedName>
        <fullName evidence="8">LPXTG-motif protein cell wall anchor domain protein</fullName>
    </submittedName>
</protein>
<evidence type="ECO:0000256" key="2">
    <source>
        <dbReference type="ARBA" id="ARBA00022525"/>
    </source>
</evidence>
<keyword evidence="4" id="KW-0572">Peptidoglycan-anchor</keyword>
<evidence type="ECO:0000256" key="4">
    <source>
        <dbReference type="ARBA" id="ARBA00023088"/>
    </source>
</evidence>
<dbReference type="Pfam" id="PF00746">
    <property type="entry name" value="Gram_pos_anchor"/>
    <property type="match status" value="1"/>
</dbReference>
<organism evidence="8 9">
    <name type="scientific">Abiotrophia defectiva ATCC 49176</name>
    <dbReference type="NCBI Taxonomy" id="592010"/>
    <lineage>
        <taxon>Bacteria</taxon>
        <taxon>Bacillati</taxon>
        <taxon>Bacillota</taxon>
        <taxon>Bacilli</taxon>
        <taxon>Lactobacillales</taxon>
        <taxon>Aerococcaceae</taxon>
        <taxon>Abiotrophia</taxon>
    </lineage>
</organism>
<dbReference type="Proteomes" id="UP000019050">
    <property type="component" value="Unassembled WGS sequence"/>
</dbReference>
<feature type="compositionally biased region" description="Low complexity" evidence="5">
    <location>
        <begin position="277"/>
        <end position="292"/>
    </location>
</feature>
<keyword evidence="2" id="KW-0964">Secreted</keyword>
<feature type="compositionally biased region" description="Polar residues" evidence="5">
    <location>
        <begin position="220"/>
        <end position="266"/>
    </location>
</feature>
<evidence type="ECO:0000313" key="9">
    <source>
        <dbReference type="Proteomes" id="UP000019050"/>
    </source>
</evidence>
<accession>W1Q507</accession>
<feature type="region of interest" description="Disordered" evidence="5">
    <location>
        <begin position="169"/>
        <end position="304"/>
    </location>
</feature>
<comment type="caution">
    <text evidence="8">The sequence shown here is derived from an EMBL/GenBank/DDBJ whole genome shotgun (WGS) entry which is preliminary data.</text>
</comment>
<sequence length="334" mass="36367">MSVTRFENPLKGETMMRSFKKIIATLLLFATILVPAFAAQAESLNAILKYSIYDLYSGEFVQEVNFLTHSSKDASIVQTVDWFNQRGIMMDPKRFNLKVSSYLTEYSTSKGNLSAYTADIMVYTTEADVLKNLGIKAETEPGVRNVIEMPQYEPERQMREAWENATNSVPTAITPNAPAAESSSEASVASTSKPAKPKQSNESSSSQASGSEINKPVTVEKSSSNEVGAKPNENSRSNTASQDIAYSVVSESKANESSKPLANKQNTNEKKLDPNKAAANSQSESRSEASQAPVVQKKALPKTGEESSFGWLLALVFVIAGAAVLFGYKKTRKQ</sequence>
<evidence type="ECO:0000313" key="8">
    <source>
        <dbReference type="EMBL" id="ESK66353.1"/>
    </source>
</evidence>
<evidence type="ECO:0000256" key="5">
    <source>
        <dbReference type="SAM" id="MobiDB-lite"/>
    </source>
</evidence>
<feature type="domain" description="Gram-positive cocci surface proteins LPxTG" evidence="7">
    <location>
        <begin position="300"/>
        <end position="334"/>
    </location>
</feature>
<keyword evidence="6" id="KW-0472">Membrane</keyword>
<dbReference type="EMBL" id="ACIN03000001">
    <property type="protein sequence ID" value="ESK66353.1"/>
    <property type="molecule type" value="Genomic_DNA"/>
</dbReference>
<reference evidence="8" key="1">
    <citation type="submission" date="2013-06" db="EMBL/GenBank/DDBJ databases">
        <authorList>
            <person name="Weinstock G."/>
            <person name="Sodergren E."/>
            <person name="Clifton S."/>
            <person name="Fulton L."/>
            <person name="Fulton B."/>
            <person name="Courtney L."/>
            <person name="Fronick C."/>
            <person name="Harrison M."/>
            <person name="Strong C."/>
            <person name="Farmer C."/>
            <person name="Delahaunty K."/>
            <person name="Markovic C."/>
            <person name="Hall O."/>
            <person name="Minx P."/>
            <person name="Tomlinson C."/>
            <person name="Mitreva M."/>
            <person name="Nelson J."/>
            <person name="Hou S."/>
            <person name="Wollam A."/>
            <person name="Pepin K.H."/>
            <person name="Johnson M."/>
            <person name="Bhonagiri V."/>
            <person name="Nash W.E."/>
            <person name="Warren W."/>
            <person name="Chinwalla A."/>
            <person name="Mardis E.R."/>
            <person name="Wilson R.K."/>
        </authorList>
    </citation>
    <scope>NUCLEOTIDE SEQUENCE [LARGE SCALE GENOMIC DNA]</scope>
    <source>
        <strain evidence="8">ATCC 49176</strain>
    </source>
</reference>
<dbReference type="PROSITE" id="PS50847">
    <property type="entry name" value="GRAM_POS_ANCHORING"/>
    <property type="match status" value="1"/>
</dbReference>
<keyword evidence="6" id="KW-0812">Transmembrane</keyword>
<proteinExistence type="predicted"/>
<evidence type="ECO:0000259" key="7">
    <source>
        <dbReference type="PROSITE" id="PS50847"/>
    </source>
</evidence>
<dbReference type="HOGENOM" id="CLU_830606_0_0_9"/>
<dbReference type="AlphaFoldDB" id="W1Q507"/>
<evidence type="ECO:0000256" key="6">
    <source>
        <dbReference type="SAM" id="Phobius"/>
    </source>
</evidence>
<evidence type="ECO:0000256" key="1">
    <source>
        <dbReference type="ARBA" id="ARBA00022512"/>
    </source>
</evidence>
<dbReference type="NCBIfam" id="TIGR01167">
    <property type="entry name" value="LPXTG_anchor"/>
    <property type="match status" value="1"/>
</dbReference>
<evidence type="ECO:0000256" key="3">
    <source>
        <dbReference type="ARBA" id="ARBA00022729"/>
    </source>
</evidence>
<dbReference type="InterPro" id="IPR019931">
    <property type="entry name" value="LPXTG_anchor"/>
</dbReference>
<dbReference type="STRING" id="592010.GCWU000182_000040"/>
<feature type="compositionally biased region" description="Low complexity" evidence="5">
    <location>
        <begin position="177"/>
        <end position="190"/>
    </location>
</feature>
<gene>
    <name evidence="8" type="ORF">GCWU000182_000040</name>
</gene>
<feature type="transmembrane region" description="Helical" evidence="6">
    <location>
        <begin position="309"/>
        <end position="328"/>
    </location>
</feature>
<keyword evidence="9" id="KW-1185">Reference proteome</keyword>